<evidence type="ECO:0000259" key="2">
    <source>
        <dbReference type="Pfam" id="PF16669"/>
    </source>
</evidence>
<dbReference type="Proteomes" id="UP000887575">
    <property type="component" value="Unassembled WGS sequence"/>
</dbReference>
<dbReference type="WBParaSite" id="MBELARI_LOCUS10836">
    <property type="protein sequence ID" value="MBELARI_LOCUS10836"/>
    <property type="gene ID" value="MBELARI_LOCUS10836"/>
</dbReference>
<feature type="repeat" description="TPR" evidence="1">
    <location>
        <begin position="195"/>
        <end position="228"/>
    </location>
</feature>
<dbReference type="Pfam" id="PF16669">
    <property type="entry name" value="TTC5_OB"/>
    <property type="match status" value="1"/>
</dbReference>
<evidence type="ECO:0000313" key="4">
    <source>
        <dbReference type="WBParaSite" id="MBELARI_LOCUS10836"/>
    </source>
</evidence>
<accession>A0AAF3J1S3</accession>
<evidence type="ECO:0000313" key="3">
    <source>
        <dbReference type="Proteomes" id="UP000887575"/>
    </source>
</evidence>
<dbReference type="SUPFAM" id="SSF48452">
    <property type="entry name" value="TPR-like"/>
    <property type="match status" value="1"/>
</dbReference>
<keyword evidence="3" id="KW-1185">Reference proteome</keyword>
<name>A0AAF3J1S3_9BILA</name>
<feature type="domain" description="Tetratricopeptide repeat protein 5 OB fold" evidence="2">
    <location>
        <begin position="260"/>
        <end position="369"/>
    </location>
</feature>
<dbReference type="Gene3D" id="1.25.40.10">
    <property type="entry name" value="Tetratricopeptide repeat domain"/>
    <property type="match status" value="1"/>
</dbReference>
<dbReference type="InterPro" id="IPR011990">
    <property type="entry name" value="TPR-like_helical_dom_sf"/>
</dbReference>
<dbReference type="PROSITE" id="PS50005">
    <property type="entry name" value="TPR"/>
    <property type="match status" value="1"/>
</dbReference>
<dbReference type="InterPro" id="IPR032076">
    <property type="entry name" value="TTC5_OB"/>
</dbReference>
<organism evidence="3 4">
    <name type="scientific">Mesorhabditis belari</name>
    <dbReference type="NCBI Taxonomy" id="2138241"/>
    <lineage>
        <taxon>Eukaryota</taxon>
        <taxon>Metazoa</taxon>
        <taxon>Ecdysozoa</taxon>
        <taxon>Nematoda</taxon>
        <taxon>Chromadorea</taxon>
        <taxon>Rhabditida</taxon>
        <taxon>Rhabditina</taxon>
        <taxon>Rhabditomorpha</taxon>
        <taxon>Rhabditoidea</taxon>
        <taxon>Rhabditidae</taxon>
        <taxon>Mesorhabditinae</taxon>
        <taxon>Mesorhabditis</taxon>
    </lineage>
</organism>
<protein>
    <recommendedName>
        <fullName evidence="2">Tetratricopeptide repeat protein 5 OB fold domain-containing protein</fullName>
    </recommendedName>
</protein>
<keyword evidence="1" id="KW-0802">TPR repeat</keyword>
<proteinExistence type="predicted"/>
<reference evidence="4" key="1">
    <citation type="submission" date="2024-02" db="UniProtKB">
        <authorList>
            <consortium name="WormBaseParasite"/>
        </authorList>
    </citation>
    <scope>IDENTIFICATION</scope>
</reference>
<dbReference type="InterPro" id="IPR019734">
    <property type="entry name" value="TPR_rpt"/>
</dbReference>
<evidence type="ECO:0000256" key="1">
    <source>
        <dbReference type="PROSITE-ProRule" id="PRU00339"/>
    </source>
</evidence>
<dbReference type="SMART" id="SM00028">
    <property type="entry name" value="TPR"/>
    <property type="match status" value="2"/>
</dbReference>
<sequence>MEGVDAKIEEIETFCDQYFENFPTKSDEDRCVDVKSRVQELLQSLNQKDKGNFDVSLLLLKGRISNLCIDYSGECEELLAQYVKLKPSDPRGWTELGNCLLKKPDVEYALECLECGYEFCKSAELLSLLATVIRFTLGTITDKKLAAQARAALLSLANARFGSFFHLEKNHFETLENATDAYQKALKNRRTGYDPALHLNLATAYRYLDKYAEAIIHLKRAHVLEPFSPIAMDRLKSLNNIILSISKGITKHSKISIFETSKGIDVNKTKVVGRIVTNVASSEDVPRVFLVIDESGFCAAISIYNCSNHFQLSIGDELTIANPLLNVIENVEVEMDEKQVLNASFHSIRVASPLYILRNGQKVKSTEIAIATVAFTNHAET</sequence>
<dbReference type="AlphaFoldDB" id="A0AAF3J1S3"/>